<dbReference type="EMBL" id="JBHSGI010000024">
    <property type="protein sequence ID" value="MFC4670301.1"/>
    <property type="molecule type" value="Genomic_DNA"/>
</dbReference>
<sequence length="256" mass="28569">MKELDIGSAPLQSHIPYDPFAERPLPGIQPLDMAAWLIRDEAFAGQMALRDRLVAERPEAVLAMEPAARPAAEELLELVLGLVAPGAGEIVTRADGVDVPVNRARPLQTLARLVQEDLCILEKRGDEHVMTAAVLCFPASWRLDEKFGRPLIDIHEPVTAYDAGIAARVQRLFDGVRVGMPLWRFNRLWYVDPDLHQPRSIHERRPKPEPGRGGYLRSERQCLVRLEKTRAVVFSIHTYVMARAAVLAQGLDPKGS</sequence>
<protein>
    <submittedName>
        <fullName evidence="1">DUF3445 domain-containing protein</fullName>
    </submittedName>
</protein>
<dbReference type="Pfam" id="PF11927">
    <property type="entry name" value="HODM_asu-like"/>
    <property type="match status" value="1"/>
</dbReference>
<reference evidence="2" key="1">
    <citation type="journal article" date="2019" name="Int. J. Syst. Evol. Microbiol.">
        <title>The Global Catalogue of Microorganisms (GCM) 10K type strain sequencing project: providing services to taxonomists for standard genome sequencing and annotation.</title>
        <authorList>
            <consortium name="The Broad Institute Genomics Platform"/>
            <consortium name="The Broad Institute Genome Sequencing Center for Infectious Disease"/>
            <person name="Wu L."/>
            <person name="Ma J."/>
        </authorList>
    </citation>
    <scope>NUCLEOTIDE SEQUENCE [LARGE SCALE GENOMIC DNA]</scope>
    <source>
        <strain evidence="2">CGMCC 4.7283</strain>
    </source>
</reference>
<evidence type="ECO:0000313" key="1">
    <source>
        <dbReference type="EMBL" id="MFC4670301.1"/>
    </source>
</evidence>
<keyword evidence="2" id="KW-1185">Reference proteome</keyword>
<proteinExistence type="predicted"/>
<dbReference type="InterPro" id="IPR021848">
    <property type="entry name" value="HODM_asu-like"/>
</dbReference>
<name>A0ABV9KK50_9RHOB</name>
<dbReference type="Proteomes" id="UP001595973">
    <property type="component" value="Unassembled WGS sequence"/>
</dbReference>
<comment type="caution">
    <text evidence="1">The sequence shown here is derived from an EMBL/GenBank/DDBJ whole genome shotgun (WGS) entry which is preliminary data.</text>
</comment>
<gene>
    <name evidence="1" type="ORF">ACFO5X_17175</name>
</gene>
<evidence type="ECO:0000313" key="2">
    <source>
        <dbReference type="Proteomes" id="UP001595973"/>
    </source>
</evidence>
<organism evidence="1 2">
    <name type="scientific">Seohaeicola nanhaiensis</name>
    <dbReference type="NCBI Taxonomy" id="1387282"/>
    <lineage>
        <taxon>Bacteria</taxon>
        <taxon>Pseudomonadati</taxon>
        <taxon>Pseudomonadota</taxon>
        <taxon>Alphaproteobacteria</taxon>
        <taxon>Rhodobacterales</taxon>
        <taxon>Roseobacteraceae</taxon>
        <taxon>Seohaeicola</taxon>
    </lineage>
</organism>
<dbReference type="RefSeq" id="WP_380719157.1">
    <property type="nucleotide sequence ID" value="NZ_JBHSGI010000024.1"/>
</dbReference>
<accession>A0ABV9KK50</accession>